<dbReference type="AlphaFoldDB" id="A0A162CXG3"/>
<organism evidence="1 2">
    <name type="scientific">Daphnia magna</name>
    <dbReference type="NCBI Taxonomy" id="35525"/>
    <lineage>
        <taxon>Eukaryota</taxon>
        <taxon>Metazoa</taxon>
        <taxon>Ecdysozoa</taxon>
        <taxon>Arthropoda</taxon>
        <taxon>Crustacea</taxon>
        <taxon>Branchiopoda</taxon>
        <taxon>Diplostraca</taxon>
        <taxon>Cladocera</taxon>
        <taxon>Anomopoda</taxon>
        <taxon>Daphniidae</taxon>
        <taxon>Daphnia</taxon>
    </lineage>
</organism>
<protein>
    <submittedName>
        <fullName evidence="1">Uncharacterized protein</fullName>
    </submittedName>
</protein>
<dbReference type="EMBL" id="LRGB01027141">
    <property type="protein sequence ID" value="KZR95804.1"/>
    <property type="molecule type" value="Genomic_DNA"/>
</dbReference>
<evidence type="ECO:0000313" key="1">
    <source>
        <dbReference type="EMBL" id="KZR95804.1"/>
    </source>
</evidence>
<keyword evidence="2" id="KW-1185">Reference proteome</keyword>
<name>A0A162CXG3_9CRUS</name>
<gene>
    <name evidence="1" type="ORF">APZ42_010216</name>
</gene>
<comment type="caution">
    <text evidence="1">The sequence shown here is derived from an EMBL/GenBank/DDBJ whole genome shotgun (WGS) entry which is preliminary data.</text>
</comment>
<proteinExistence type="predicted"/>
<evidence type="ECO:0000313" key="2">
    <source>
        <dbReference type="Proteomes" id="UP000076858"/>
    </source>
</evidence>
<dbReference type="Proteomes" id="UP000076858">
    <property type="component" value="Unassembled WGS sequence"/>
</dbReference>
<accession>A0A162CXG3</accession>
<reference evidence="1 2" key="1">
    <citation type="submission" date="2016-03" db="EMBL/GenBank/DDBJ databases">
        <title>EvidentialGene: Evidence-directed Construction of Genes on Genomes.</title>
        <authorList>
            <person name="Gilbert D.G."/>
            <person name="Choi J.-H."/>
            <person name="Mockaitis K."/>
            <person name="Colbourne J."/>
            <person name="Pfrender M."/>
        </authorList>
    </citation>
    <scope>NUCLEOTIDE SEQUENCE [LARGE SCALE GENOMIC DNA]</scope>
    <source>
        <strain evidence="1 2">Xinb3</strain>
        <tissue evidence="1">Complete organism</tissue>
    </source>
</reference>
<sequence>MTLPWKIKITRKQWQVTAPKTTPHKQVIFWQLKMVHNNKTTSSTYIDLHQQIILLTQTSPTTKQHQFRKTQLTKMTAHALKLRQMSVHHQSPRKIFQLRK</sequence>